<dbReference type="EMBL" id="JAXQNO010000022">
    <property type="protein sequence ID" value="KAK4767530.1"/>
    <property type="molecule type" value="Genomic_DNA"/>
</dbReference>
<accession>A0AAN7KQ08</accession>
<dbReference type="Proteomes" id="UP001346149">
    <property type="component" value="Unassembled WGS sequence"/>
</dbReference>
<organism evidence="2 3">
    <name type="scientific">Trapa natans</name>
    <name type="common">Water chestnut</name>
    <dbReference type="NCBI Taxonomy" id="22666"/>
    <lineage>
        <taxon>Eukaryota</taxon>
        <taxon>Viridiplantae</taxon>
        <taxon>Streptophyta</taxon>
        <taxon>Embryophyta</taxon>
        <taxon>Tracheophyta</taxon>
        <taxon>Spermatophyta</taxon>
        <taxon>Magnoliopsida</taxon>
        <taxon>eudicotyledons</taxon>
        <taxon>Gunneridae</taxon>
        <taxon>Pentapetalae</taxon>
        <taxon>rosids</taxon>
        <taxon>malvids</taxon>
        <taxon>Myrtales</taxon>
        <taxon>Lythraceae</taxon>
        <taxon>Trapa</taxon>
    </lineage>
</organism>
<evidence type="ECO:0000313" key="3">
    <source>
        <dbReference type="Proteomes" id="UP001346149"/>
    </source>
</evidence>
<feature type="transmembrane region" description="Helical" evidence="1">
    <location>
        <begin position="20"/>
        <end position="41"/>
    </location>
</feature>
<keyword evidence="1" id="KW-1133">Transmembrane helix</keyword>
<comment type="caution">
    <text evidence="2">The sequence shown here is derived from an EMBL/GenBank/DDBJ whole genome shotgun (WGS) entry which is preliminary data.</text>
</comment>
<evidence type="ECO:0000313" key="2">
    <source>
        <dbReference type="EMBL" id="KAK4767530.1"/>
    </source>
</evidence>
<evidence type="ECO:0000256" key="1">
    <source>
        <dbReference type="SAM" id="Phobius"/>
    </source>
</evidence>
<sequence>MLGHFLNSNQRTTTSTVDLLFVIPIFCFHGLSPASHIYPLIDHPILSYHHPVFYCHMSHGVMAGQDHFVSKDSRAAPPLLSLAAALSSAILLLGAMMLTTGADAAELQPAMSLISNATLYCSRLDGEDGECLAIGEAQPELEGFEMTADLGSGGVVYHRSLLGSYKNQITGGTNDRNQAGCGRMVSGKRYYSCTTNPNNGPKNPQRCSALNRNNPCP</sequence>
<dbReference type="AlphaFoldDB" id="A0AAN7KQ08"/>
<keyword evidence="1" id="KW-0812">Transmembrane</keyword>
<keyword evidence="1" id="KW-0472">Membrane</keyword>
<name>A0AAN7KQ08_TRANT</name>
<proteinExistence type="predicted"/>
<protein>
    <submittedName>
        <fullName evidence="2">Uncharacterized protein</fullName>
    </submittedName>
</protein>
<feature type="transmembrane region" description="Helical" evidence="1">
    <location>
        <begin position="79"/>
        <end position="98"/>
    </location>
</feature>
<gene>
    <name evidence="2" type="ORF">SAY86_015280</name>
</gene>
<reference evidence="2 3" key="1">
    <citation type="journal article" date="2023" name="Hortic Res">
        <title>Pangenome of water caltrop reveals structural variations and asymmetric subgenome divergence after allopolyploidization.</title>
        <authorList>
            <person name="Zhang X."/>
            <person name="Chen Y."/>
            <person name="Wang L."/>
            <person name="Yuan Y."/>
            <person name="Fang M."/>
            <person name="Shi L."/>
            <person name="Lu R."/>
            <person name="Comes H.P."/>
            <person name="Ma Y."/>
            <person name="Chen Y."/>
            <person name="Huang G."/>
            <person name="Zhou Y."/>
            <person name="Zheng Z."/>
            <person name="Qiu Y."/>
        </authorList>
    </citation>
    <scope>NUCLEOTIDE SEQUENCE [LARGE SCALE GENOMIC DNA]</scope>
    <source>
        <strain evidence="2">F231</strain>
    </source>
</reference>
<keyword evidence="3" id="KW-1185">Reference proteome</keyword>